<feature type="domain" description="MmgE/PrpD C-terminal" evidence="3">
    <location>
        <begin position="270"/>
        <end position="440"/>
    </location>
</feature>
<comment type="similarity">
    <text evidence="1">Belongs to the PrpD family.</text>
</comment>
<accession>A0ABQ0BYW7</accession>
<evidence type="ECO:0000259" key="2">
    <source>
        <dbReference type="Pfam" id="PF03972"/>
    </source>
</evidence>
<dbReference type="InterPro" id="IPR045336">
    <property type="entry name" value="MmgE_PrpD_N"/>
</dbReference>
<feature type="domain" description="MmgE/PrpD N-terminal" evidence="2">
    <location>
        <begin position="10"/>
        <end position="246"/>
    </location>
</feature>
<dbReference type="RefSeq" id="WP_227211717.1">
    <property type="nucleotide sequence ID" value="NZ_BAABZQ010000001.1"/>
</dbReference>
<dbReference type="Pfam" id="PF03972">
    <property type="entry name" value="MmgE_PrpD_N"/>
    <property type="match status" value="1"/>
</dbReference>
<name>A0ABQ0BYW7_9FIRM</name>
<dbReference type="PANTHER" id="PTHR16943:SF8">
    <property type="entry name" value="2-METHYLCITRATE DEHYDRATASE"/>
    <property type="match status" value="1"/>
</dbReference>
<evidence type="ECO:0000256" key="1">
    <source>
        <dbReference type="ARBA" id="ARBA00006174"/>
    </source>
</evidence>
<gene>
    <name evidence="4" type="ORF">K340107D12_45270</name>
</gene>
<dbReference type="EMBL" id="BAABZQ010000001">
    <property type="protein sequence ID" value="GAA6501711.1"/>
    <property type="molecule type" value="Genomic_DNA"/>
</dbReference>
<protein>
    <submittedName>
        <fullName evidence="4">MmgE/PrpD family protein</fullName>
    </submittedName>
</protein>
<comment type="caution">
    <text evidence="4">The sequence shown here is derived from an EMBL/GenBank/DDBJ whole genome shotgun (WGS) entry which is preliminary data.</text>
</comment>
<dbReference type="Pfam" id="PF19305">
    <property type="entry name" value="MmgE_PrpD_C"/>
    <property type="match status" value="1"/>
</dbReference>
<proteinExistence type="inferred from homology"/>
<dbReference type="Gene3D" id="1.10.4100.10">
    <property type="entry name" value="2-methylcitrate dehydratase PrpD"/>
    <property type="match status" value="1"/>
</dbReference>
<dbReference type="InterPro" id="IPR005656">
    <property type="entry name" value="MmgE_PrpD"/>
</dbReference>
<reference evidence="4 5" key="1">
    <citation type="submission" date="2024-04" db="EMBL/GenBank/DDBJ databases">
        <title>Defined microbial consortia suppress multidrug-resistant proinflammatory Enterobacteriaceae via ecological control.</title>
        <authorList>
            <person name="Furuichi M."/>
            <person name="Kawaguchi T."/>
            <person name="Pust M."/>
            <person name="Yasuma K."/>
            <person name="Plichta D."/>
            <person name="Hasegawa N."/>
            <person name="Ohya T."/>
            <person name="Bhattarai S."/>
            <person name="Sasajima S."/>
            <person name="Aoto Y."/>
            <person name="Tuganbaev T."/>
            <person name="Yaginuma M."/>
            <person name="Ueda M."/>
            <person name="Okahashi N."/>
            <person name="Amafuji K."/>
            <person name="Kiridooshi Y."/>
            <person name="Sugita K."/>
            <person name="Strazar M."/>
            <person name="Skelly A."/>
            <person name="Suda W."/>
            <person name="Hattori M."/>
            <person name="Nakamoto N."/>
            <person name="Caballero S."/>
            <person name="Norman J."/>
            <person name="Olle B."/>
            <person name="Tanoue T."/>
            <person name="Arita M."/>
            <person name="Bucci V."/>
            <person name="Atarashi K."/>
            <person name="Xavier R."/>
            <person name="Honda K."/>
        </authorList>
    </citation>
    <scope>NUCLEOTIDE SEQUENCE [LARGE SCALE GENOMIC DNA]</scope>
    <source>
        <strain evidence="5">k34-0107-D12</strain>
    </source>
</reference>
<evidence type="ECO:0000313" key="4">
    <source>
        <dbReference type="EMBL" id="GAA6501711.1"/>
    </source>
</evidence>
<keyword evidence="5" id="KW-1185">Reference proteome</keyword>
<dbReference type="InterPro" id="IPR036148">
    <property type="entry name" value="MmgE/PrpD_sf"/>
</dbReference>
<organism evidence="4 5">
    <name type="scientific">Blautia parvula</name>
    <dbReference type="NCBI Taxonomy" id="2877527"/>
    <lineage>
        <taxon>Bacteria</taxon>
        <taxon>Bacillati</taxon>
        <taxon>Bacillota</taxon>
        <taxon>Clostridia</taxon>
        <taxon>Lachnospirales</taxon>
        <taxon>Lachnospiraceae</taxon>
        <taxon>Blautia</taxon>
    </lineage>
</organism>
<evidence type="ECO:0000259" key="3">
    <source>
        <dbReference type="Pfam" id="PF19305"/>
    </source>
</evidence>
<dbReference type="PANTHER" id="PTHR16943">
    <property type="entry name" value="2-METHYLCITRATE DEHYDRATASE-RELATED"/>
    <property type="match status" value="1"/>
</dbReference>
<dbReference type="SUPFAM" id="SSF103378">
    <property type="entry name" value="2-methylcitrate dehydratase PrpD"/>
    <property type="match status" value="1"/>
</dbReference>
<dbReference type="Gene3D" id="3.30.1330.120">
    <property type="entry name" value="2-methylcitrate dehydratase PrpD"/>
    <property type="match status" value="1"/>
</dbReference>
<dbReference type="InterPro" id="IPR042183">
    <property type="entry name" value="MmgE/PrpD_sf_1"/>
</dbReference>
<dbReference type="Proteomes" id="UP001600941">
    <property type="component" value="Unassembled WGS sequence"/>
</dbReference>
<dbReference type="InterPro" id="IPR045337">
    <property type="entry name" value="MmgE_PrpD_C"/>
</dbReference>
<evidence type="ECO:0000313" key="5">
    <source>
        <dbReference type="Proteomes" id="UP001600941"/>
    </source>
</evidence>
<sequence length="460" mass="49502">MKERTGIERLVNYLFTHQEALRSAKAEQAARMCILDEIGCGIYGSRTQEGAGIIKTAAELGNGGDIPVWGTGVLLTEDMAAMVNGALCHIREMDDVHYAILHTGAVCVPSALAVAQRCGSSWGQLLWAVTAGVEVSVRIAEGMDFLDHRERGWHGTATCGAFGAAAAAGVLLGLDEQQMVNALGIAGSRTGGSWAFAADGAMTKRIHPGLAARDGIVSACLAKNGITGPHQVLEAADGGIYRMMSRQYCLDVLDAVKERAAIEEVEYKWFASCKSVHSPYTAAHEIFKRHGFTDAEKIRDVRAEVNQSAIEMAGGTYRRDSVVSAQISIPYGVALGLMGLEGKAADYSEERLRDEKILAVAKKVRVAESEDMNRLRREEKRSAAKVTVQWKDGSTDTETVTAPKGSMFNPLSKEDITGKFMDLAGGIMGEETAREIACIALKSNASDSVMEITEILKRKK</sequence>
<dbReference type="InterPro" id="IPR042188">
    <property type="entry name" value="MmgE/PrpD_sf_2"/>
</dbReference>